<gene>
    <name evidence="1" type="ORF">GCM10009430_06150</name>
</gene>
<reference evidence="2" key="1">
    <citation type="journal article" date="2019" name="Int. J. Syst. Evol. Microbiol.">
        <title>The Global Catalogue of Microorganisms (GCM) 10K type strain sequencing project: providing services to taxonomists for standard genome sequencing and annotation.</title>
        <authorList>
            <consortium name="The Broad Institute Genomics Platform"/>
            <consortium name="The Broad Institute Genome Sequencing Center for Infectious Disease"/>
            <person name="Wu L."/>
            <person name="Ma J."/>
        </authorList>
    </citation>
    <scope>NUCLEOTIDE SEQUENCE [LARGE SCALE GENOMIC DNA]</scope>
    <source>
        <strain evidence="2">JCM 15974</strain>
    </source>
</reference>
<comment type="caution">
    <text evidence="1">The sequence shown here is derived from an EMBL/GenBank/DDBJ whole genome shotgun (WGS) entry which is preliminary data.</text>
</comment>
<dbReference type="NCBIfam" id="NF033205">
    <property type="entry name" value="IPExxxVDY"/>
    <property type="match status" value="1"/>
</dbReference>
<keyword evidence="2" id="KW-1185">Reference proteome</keyword>
<dbReference type="InterPro" id="IPR047690">
    <property type="entry name" value="IPExxxVDY_fam"/>
</dbReference>
<accession>A0ABP3TS50</accession>
<evidence type="ECO:0000313" key="1">
    <source>
        <dbReference type="EMBL" id="GAA0713840.1"/>
    </source>
</evidence>
<organism evidence="1 2">
    <name type="scientific">Aquimarina litoralis</name>
    <dbReference type="NCBI Taxonomy" id="584605"/>
    <lineage>
        <taxon>Bacteria</taxon>
        <taxon>Pseudomonadati</taxon>
        <taxon>Bacteroidota</taxon>
        <taxon>Flavobacteriia</taxon>
        <taxon>Flavobacteriales</taxon>
        <taxon>Flavobacteriaceae</taxon>
        <taxon>Aquimarina</taxon>
    </lineage>
</organism>
<dbReference type="EMBL" id="BAAAGE010000001">
    <property type="protein sequence ID" value="GAA0713840.1"/>
    <property type="molecule type" value="Genomic_DNA"/>
</dbReference>
<name>A0ABP3TS50_9FLAO</name>
<dbReference type="RefSeq" id="WP_343910398.1">
    <property type="nucleotide sequence ID" value="NZ_BAAAGE010000001.1"/>
</dbReference>
<proteinExistence type="predicted"/>
<protein>
    <submittedName>
        <fullName evidence="1">IPExxxVDY family protein</fullName>
    </submittedName>
</protein>
<sequence>MAIQRLVLDDVIDDDYELIAVHSSIATYRLAFILNKHLDLRLFRKKEDINFEHETHTASFPMFQYHDQFRYNMYSLLGNKFKTKIKSDTIAAEGLFASTAAERAITEYLIPELKNVDYFLKVEAETSQFSSKALIENLLTIPQIVTAYAVDYTQLKSKNNLIFE</sequence>
<dbReference type="Proteomes" id="UP001501758">
    <property type="component" value="Unassembled WGS sequence"/>
</dbReference>
<evidence type="ECO:0000313" key="2">
    <source>
        <dbReference type="Proteomes" id="UP001501758"/>
    </source>
</evidence>